<accession>A0AAP7WEV9</accession>
<reference evidence="1 2" key="1">
    <citation type="submission" date="2016-12" db="EMBL/GenBank/DDBJ databases">
        <title>Genome Sequences of Twelve Sporeforming Bacillus Species Isolated from Foods.</title>
        <authorList>
            <person name="De Jong A."/>
            <person name="Holsappel S."/>
            <person name="Kuipers O.P."/>
        </authorList>
    </citation>
    <scope>NUCLEOTIDE SEQUENCE [LARGE SCALE GENOMIC DNA]</scope>
    <source>
        <strain evidence="1 2">S3E15</strain>
    </source>
</reference>
<name>A0AAP7WEV9_BACMY</name>
<proteinExistence type="predicted"/>
<sequence length="66" mass="7695">MTKINNNIDNQKAQLMATYKRILEKEGREFDEKEFEVLLTLNGLHEEPRKKTVIHGLVVARDLNSN</sequence>
<evidence type="ECO:0000313" key="2">
    <source>
        <dbReference type="Proteomes" id="UP000194131"/>
    </source>
</evidence>
<gene>
    <name evidence="1" type="ORF">S3E15_00339</name>
</gene>
<comment type="caution">
    <text evidence="1">The sequence shown here is derived from an EMBL/GenBank/DDBJ whole genome shotgun (WGS) entry which is preliminary data.</text>
</comment>
<dbReference type="AlphaFoldDB" id="A0AAP7WEV9"/>
<dbReference type="RefSeq" id="WP_002189950.1">
    <property type="nucleotide sequence ID" value="NZ_CP036102.1"/>
</dbReference>
<dbReference type="EMBL" id="MRWU01000001">
    <property type="protein sequence ID" value="OSX96708.1"/>
    <property type="molecule type" value="Genomic_DNA"/>
</dbReference>
<evidence type="ECO:0000313" key="1">
    <source>
        <dbReference type="EMBL" id="OSX96708.1"/>
    </source>
</evidence>
<protein>
    <submittedName>
        <fullName evidence="1">Uncharacterized protein</fullName>
    </submittedName>
</protein>
<organism evidence="1 2">
    <name type="scientific">Bacillus mycoides</name>
    <dbReference type="NCBI Taxonomy" id="1405"/>
    <lineage>
        <taxon>Bacteria</taxon>
        <taxon>Bacillati</taxon>
        <taxon>Bacillota</taxon>
        <taxon>Bacilli</taxon>
        <taxon>Bacillales</taxon>
        <taxon>Bacillaceae</taxon>
        <taxon>Bacillus</taxon>
        <taxon>Bacillus cereus group</taxon>
    </lineage>
</organism>
<dbReference type="Proteomes" id="UP000194131">
    <property type="component" value="Unassembled WGS sequence"/>
</dbReference>